<gene>
    <name evidence="1" type="ORF">S03H2_13350</name>
</gene>
<name>X1G5B8_9ZZZZ</name>
<dbReference type="AlphaFoldDB" id="X1G5B8"/>
<accession>X1G5B8</accession>
<proteinExistence type="predicted"/>
<feature type="non-terminal residue" evidence="1">
    <location>
        <position position="1"/>
    </location>
</feature>
<organism evidence="1">
    <name type="scientific">marine sediment metagenome</name>
    <dbReference type="NCBI Taxonomy" id="412755"/>
    <lineage>
        <taxon>unclassified sequences</taxon>
        <taxon>metagenomes</taxon>
        <taxon>ecological metagenomes</taxon>
    </lineage>
</organism>
<comment type="caution">
    <text evidence="1">The sequence shown here is derived from an EMBL/GenBank/DDBJ whole genome shotgun (WGS) entry which is preliminary data.</text>
</comment>
<reference evidence="1" key="1">
    <citation type="journal article" date="2014" name="Front. Microbiol.">
        <title>High frequency of phylogenetically diverse reductive dehalogenase-homologous genes in deep subseafloor sedimentary metagenomes.</title>
        <authorList>
            <person name="Kawai M."/>
            <person name="Futagami T."/>
            <person name="Toyoda A."/>
            <person name="Takaki Y."/>
            <person name="Nishi S."/>
            <person name="Hori S."/>
            <person name="Arai W."/>
            <person name="Tsubouchi T."/>
            <person name="Morono Y."/>
            <person name="Uchiyama I."/>
            <person name="Ito T."/>
            <person name="Fujiyama A."/>
            <person name="Inagaki F."/>
            <person name="Takami H."/>
        </authorList>
    </citation>
    <scope>NUCLEOTIDE SEQUENCE</scope>
    <source>
        <strain evidence="1">Expedition CK06-06</strain>
    </source>
</reference>
<sequence length="30" mass="3530">ALFSGEIFMAKKLMYLERLTEVPSFPEIIR</sequence>
<dbReference type="EMBL" id="BARU01006777">
    <property type="protein sequence ID" value="GAH36759.1"/>
    <property type="molecule type" value="Genomic_DNA"/>
</dbReference>
<evidence type="ECO:0000313" key="1">
    <source>
        <dbReference type="EMBL" id="GAH36759.1"/>
    </source>
</evidence>
<protein>
    <submittedName>
        <fullName evidence="1">Uncharacterized protein</fullName>
    </submittedName>
</protein>